<dbReference type="AlphaFoldDB" id="A0AAN8C3S4"/>
<accession>A0AAN8C3S4</accession>
<proteinExistence type="predicted"/>
<protein>
    <submittedName>
        <fullName evidence="1">Uncharacterized protein</fullName>
    </submittedName>
</protein>
<evidence type="ECO:0000313" key="2">
    <source>
        <dbReference type="Proteomes" id="UP001335648"/>
    </source>
</evidence>
<gene>
    <name evidence="1" type="ORF">CesoFtcFv8_009718</name>
</gene>
<sequence>MFSTYYPQRTSSHHDADECEAIRPRAEFPGCNLSLQIHPDPKRVPWLCAEGASEEELRSCSVELCFSRCPVASVM</sequence>
<name>A0AAN8C3S4_9TELE</name>
<dbReference type="EMBL" id="JAULUE010002053">
    <property type="protein sequence ID" value="KAK5896575.1"/>
    <property type="molecule type" value="Genomic_DNA"/>
</dbReference>
<comment type="caution">
    <text evidence="1">The sequence shown here is derived from an EMBL/GenBank/DDBJ whole genome shotgun (WGS) entry which is preliminary data.</text>
</comment>
<reference evidence="1 2" key="1">
    <citation type="journal article" date="2023" name="Mol. Biol. Evol.">
        <title>Genomics of Secondarily Temperate Adaptation in the Only Non-Antarctic Icefish.</title>
        <authorList>
            <person name="Rivera-Colon A.G."/>
            <person name="Rayamajhi N."/>
            <person name="Minhas B.F."/>
            <person name="Madrigal G."/>
            <person name="Bilyk K.T."/>
            <person name="Yoon V."/>
            <person name="Hune M."/>
            <person name="Gregory S."/>
            <person name="Cheng C.H.C."/>
            <person name="Catchen J.M."/>
        </authorList>
    </citation>
    <scope>NUCLEOTIDE SEQUENCE [LARGE SCALE GENOMIC DNA]</scope>
    <source>
        <strain evidence="1">JC2023a</strain>
    </source>
</reference>
<evidence type="ECO:0000313" key="1">
    <source>
        <dbReference type="EMBL" id="KAK5896575.1"/>
    </source>
</evidence>
<dbReference type="Proteomes" id="UP001335648">
    <property type="component" value="Unassembled WGS sequence"/>
</dbReference>
<keyword evidence="2" id="KW-1185">Reference proteome</keyword>
<organism evidence="1 2">
    <name type="scientific">Champsocephalus esox</name>
    <name type="common">pike icefish</name>
    <dbReference type="NCBI Taxonomy" id="159716"/>
    <lineage>
        <taxon>Eukaryota</taxon>
        <taxon>Metazoa</taxon>
        <taxon>Chordata</taxon>
        <taxon>Craniata</taxon>
        <taxon>Vertebrata</taxon>
        <taxon>Euteleostomi</taxon>
        <taxon>Actinopterygii</taxon>
        <taxon>Neopterygii</taxon>
        <taxon>Teleostei</taxon>
        <taxon>Neoteleostei</taxon>
        <taxon>Acanthomorphata</taxon>
        <taxon>Eupercaria</taxon>
        <taxon>Perciformes</taxon>
        <taxon>Notothenioidei</taxon>
        <taxon>Channichthyidae</taxon>
        <taxon>Champsocephalus</taxon>
    </lineage>
</organism>